<protein>
    <submittedName>
        <fullName evidence="1">Glutathione S-transferase, omega</fullName>
        <ecNumber evidence="1">2.5.1.18</ecNumber>
    </submittedName>
</protein>
<keyword evidence="1" id="KW-0808">Transferase</keyword>
<proteinExistence type="predicted"/>
<dbReference type="EC" id="2.5.1.18" evidence="1"/>
<reference evidence="1" key="1">
    <citation type="submission" date="2018-06" db="EMBL/GenBank/DDBJ databases">
        <authorList>
            <person name="Zhirakovskaya E."/>
        </authorList>
    </citation>
    <scope>NUCLEOTIDE SEQUENCE</scope>
</reference>
<sequence>MNVKLKITKGEFIRSESSFRNWITKDDSVGPSGESGFSAEPTVIIFIFIYLPVGTSHSDISHTTRWWIYKTDYMNETLHAEILFLHDINYKDGMERSKLTYQYNDEINIFVVADFFTGIRMVYLGNLKRLTGSLAGLLLGLN</sequence>
<gene>
    <name evidence="1" type="ORF">MNBD_GAMMA07-1015</name>
</gene>
<name>A0A3B0WIB7_9ZZZZ</name>
<dbReference type="AlphaFoldDB" id="A0A3B0WIB7"/>
<dbReference type="EMBL" id="UOFF01000110">
    <property type="protein sequence ID" value="VAW55758.1"/>
    <property type="molecule type" value="Genomic_DNA"/>
</dbReference>
<accession>A0A3B0WIB7</accession>
<dbReference type="GO" id="GO:0004364">
    <property type="term" value="F:glutathione transferase activity"/>
    <property type="evidence" value="ECO:0007669"/>
    <property type="project" value="UniProtKB-EC"/>
</dbReference>
<organism evidence="1">
    <name type="scientific">hydrothermal vent metagenome</name>
    <dbReference type="NCBI Taxonomy" id="652676"/>
    <lineage>
        <taxon>unclassified sequences</taxon>
        <taxon>metagenomes</taxon>
        <taxon>ecological metagenomes</taxon>
    </lineage>
</organism>
<evidence type="ECO:0000313" key="1">
    <source>
        <dbReference type="EMBL" id="VAW55758.1"/>
    </source>
</evidence>
<dbReference type="Gene3D" id="3.40.30.10">
    <property type="entry name" value="Glutaredoxin"/>
    <property type="match status" value="1"/>
</dbReference>